<feature type="transmembrane region" description="Helical" evidence="1">
    <location>
        <begin position="67"/>
        <end position="91"/>
    </location>
</feature>
<dbReference type="Gene3D" id="3.60.21.10">
    <property type="match status" value="1"/>
</dbReference>
<keyword evidence="1" id="KW-0472">Membrane</keyword>
<dbReference type="PANTHER" id="PTHR31302:SF0">
    <property type="entry name" value="TRANSMEMBRANE PROTEIN WITH METALLOPHOSPHOESTERASE DOMAIN"/>
    <property type="match status" value="1"/>
</dbReference>
<sequence>MGRIAGITFAILLYSTMSAYLGWNLKKWLESIHLFRWPIIYWLGFFLIAFGFIIGRIHDLLSPFSIIGNYWMFFFEYGLIICIITNLLVAFTPLKNIAIVGSVAMGLLVVLFAWGTYNAYSPVVRNLEISVDKSGEPLRVVVASDFHLGVLSHKDHLQRFVDLSNEAKPDAVLLVGDLVDDDPIWFVEEGMNEVMKQLKATYGVYGVLGNHEYYGGKIPEFVEEMKESNVQILMDETILVGNRFFLTGQEDSTNKKRLPIGKLKPENEELPWLVMNHTPNDLELPSQAQVDLHVSGHTHLGQLWPNNYITNKVFELDYGHMEKGSMHALVSSGFGFWGPPMRIGSRSELWVVDINFTGSK</sequence>
<accession>A0A3S0RJ37</accession>
<evidence type="ECO:0000313" key="4">
    <source>
        <dbReference type="Proteomes" id="UP000287910"/>
    </source>
</evidence>
<dbReference type="InterPro" id="IPR051158">
    <property type="entry name" value="Metallophosphoesterase_sf"/>
</dbReference>
<gene>
    <name evidence="3" type="ORF">EK386_10735</name>
</gene>
<name>A0A3S0RJ37_9BACI</name>
<reference evidence="3 4" key="1">
    <citation type="submission" date="2018-12" db="EMBL/GenBank/DDBJ databases">
        <title>Lysinibacillus antri sp. nov., isolated from a cave soil.</title>
        <authorList>
            <person name="Narsing Rao M.P."/>
            <person name="Zhang H."/>
            <person name="Dong Z.-Y."/>
            <person name="Niu X.-K."/>
            <person name="Zhang K."/>
            <person name="Fang B.-Z."/>
            <person name="Kang Y.-Q."/>
            <person name="Xiao M."/>
            <person name="Li W.-J."/>
        </authorList>
    </citation>
    <scope>NUCLEOTIDE SEQUENCE [LARGE SCALE GENOMIC DNA]</scope>
    <source>
        <strain evidence="3 4">SYSU K30002</strain>
    </source>
</reference>
<dbReference type="Proteomes" id="UP000287910">
    <property type="component" value="Unassembled WGS sequence"/>
</dbReference>
<organism evidence="3 4">
    <name type="scientific">Lysinibacillus antri</name>
    <dbReference type="NCBI Taxonomy" id="2498145"/>
    <lineage>
        <taxon>Bacteria</taxon>
        <taxon>Bacillati</taxon>
        <taxon>Bacillota</taxon>
        <taxon>Bacilli</taxon>
        <taxon>Bacillales</taxon>
        <taxon>Bacillaceae</taxon>
        <taxon>Lysinibacillus</taxon>
    </lineage>
</organism>
<dbReference type="InterPro" id="IPR029052">
    <property type="entry name" value="Metallo-depent_PP-like"/>
</dbReference>
<dbReference type="PANTHER" id="PTHR31302">
    <property type="entry name" value="TRANSMEMBRANE PROTEIN WITH METALLOPHOSPHOESTERASE DOMAIN-RELATED"/>
    <property type="match status" value="1"/>
</dbReference>
<feature type="transmembrane region" description="Helical" evidence="1">
    <location>
        <begin position="97"/>
        <end position="117"/>
    </location>
</feature>
<keyword evidence="4" id="KW-1185">Reference proteome</keyword>
<dbReference type="GO" id="GO:0016787">
    <property type="term" value="F:hydrolase activity"/>
    <property type="evidence" value="ECO:0007669"/>
    <property type="project" value="InterPro"/>
</dbReference>
<dbReference type="CDD" id="cd07385">
    <property type="entry name" value="MPP_YkuE_C"/>
    <property type="match status" value="1"/>
</dbReference>
<dbReference type="EMBL" id="RYYR01000012">
    <property type="protein sequence ID" value="RUL52063.1"/>
    <property type="molecule type" value="Genomic_DNA"/>
</dbReference>
<dbReference type="Pfam" id="PF00149">
    <property type="entry name" value="Metallophos"/>
    <property type="match status" value="1"/>
</dbReference>
<proteinExistence type="predicted"/>
<dbReference type="AlphaFoldDB" id="A0A3S0RJ37"/>
<evidence type="ECO:0000256" key="1">
    <source>
        <dbReference type="SAM" id="Phobius"/>
    </source>
</evidence>
<feature type="transmembrane region" description="Helical" evidence="1">
    <location>
        <begin position="34"/>
        <end position="55"/>
    </location>
</feature>
<dbReference type="InterPro" id="IPR004843">
    <property type="entry name" value="Calcineurin-like_PHP"/>
</dbReference>
<comment type="caution">
    <text evidence="3">The sequence shown here is derived from an EMBL/GenBank/DDBJ whole genome shotgun (WGS) entry which is preliminary data.</text>
</comment>
<dbReference type="RefSeq" id="WP_126659168.1">
    <property type="nucleotide sequence ID" value="NZ_RYYR01000012.1"/>
</dbReference>
<protein>
    <submittedName>
        <fullName evidence="3">Metallophosphoesterase</fullName>
    </submittedName>
</protein>
<keyword evidence="1" id="KW-1133">Transmembrane helix</keyword>
<keyword evidence="1" id="KW-0812">Transmembrane</keyword>
<feature type="domain" description="Calcineurin-like phosphoesterase" evidence="2">
    <location>
        <begin position="138"/>
        <end position="299"/>
    </location>
</feature>
<dbReference type="SUPFAM" id="SSF56300">
    <property type="entry name" value="Metallo-dependent phosphatases"/>
    <property type="match status" value="1"/>
</dbReference>
<evidence type="ECO:0000313" key="3">
    <source>
        <dbReference type="EMBL" id="RUL52063.1"/>
    </source>
</evidence>
<evidence type="ECO:0000259" key="2">
    <source>
        <dbReference type="Pfam" id="PF00149"/>
    </source>
</evidence>